<evidence type="ECO:0000313" key="1">
    <source>
        <dbReference type="EMBL" id="GEV73558.1"/>
    </source>
</evidence>
<dbReference type="EMBL" id="BKCJ010032597">
    <property type="protein sequence ID" value="GEV73558.1"/>
    <property type="molecule type" value="Genomic_DNA"/>
</dbReference>
<organism evidence="1">
    <name type="scientific">Tanacetum cinerariifolium</name>
    <name type="common">Dalmatian daisy</name>
    <name type="synonym">Chrysanthemum cinerariifolium</name>
    <dbReference type="NCBI Taxonomy" id="118510"/>
    <lineage>
        <taxon>Eukaryota</taxon>
        <taxon>Viridiplantae</taxon>
        <taxon>Streptophyta</taxon>
        <taxon>Embryophyta</taxon>
        <taxon>Tracheophyta</taxon>
        <taxon>Spermatophyta</taxon>
        <taxon>Magnoliopsida</taxon>
        <taxon>eudicotyledons</taxon>
        <taxon>Gunneridae</taxon>
        <taxon>Pentapetalae</taxon>
        <taxon>asterids</taxon>
        <taxon>campanulids</taxon>
        <taxon>Asterales</taxon>
        <taxon>Asteraceae</taxon>
        <taxon>Asteroideae</taxon>
        <taxon>Anthemideae</taxon>
        <taxon>Anthemidinae</taxon>
        <taxon>Tanacetum</taxon>
    </lineage>
</organism>
<comment type="caution">
    <text evidence="1">The sequence shown here is derived from an EMBL/GenBank/DDBJ whole genome shotgun (WGS) entry which is preliminary data.</text>
</comment>
<accession>A0A699GWZ6</accession>
<proteinExistence type="predicted"/>
<gene>
    <name evidence="1" type="ORF">Tci_145535</name>
</gene>
<reference evidence="1" key="1">
    <citation type="journal article" date="2019" name="Sci. Rep.">
        <title>Draft genome of Tanacetum cinerariifolium, the natural source of mosquito coil.</title>
        <authorList>
            <person name="Yamashiro T."/>
            <person name="Shiraishi A."/>
            <person name="Satake H."/>
            <person name="Nakayama K."/>
        </authorList>
    </citation>
    <scope>NUCLEOTIDE SEQUENCE</scope>
</reference>
<name>A0A699GWZ6_TANCI</name>
<protein>
    <submittedName>
        <fullName evidence="1">Uncharacterized protein</fullName>
    </submittedName>
</protein>
<dbReference type="AlphaFoldDB" id="A0A699GWZ6"/>
<sequence>MNIVMHADDKFVNVLPIQNTFLDDNIALDMMKMENDHLMELLVSQDLVHTAVNSLAVINDYQRLGLLPLTLGYISSGLVQTQSPTPYVPPSKKDYEILFQPLFDEYFNPPPCPVSLNPVAVAALRAVDPAG</sequence>